<dbReference type="SUPFAM" id="SSF54160">
    <property type="entry name" value="Chromo domain-like"/>
    <property type="match status" value="1"/>
</dbReference>
<reference evidence="22" key="1">
    <citation type="submission" date="2023-03" db="EMBL/GenBank/DDBJ databases">
        <title>Chromosome-scale reference genome and RAD-based genetic map of yellow starthistle (Centaurea solstitialis) reveal putative structural variation and QTLs associated with invader traits.</title>
        <authorList>
            <person name="Reatini B."/>
            <person name="Cang F.A."/>
            <person name="Jiang Q."/>
            <person name="Mckibben M.T.W."/>
            <person name="Barker M.S."/>
            <person name="Rieseberg L.H."/>
            <person name="Dlugosch K.M."/>
        </authorList>
    </citation>
    <scope>NUCLEOTIDE SEQUENCE</scope>
    <source>
        <strain evidence="22">CAN-66</strain>
        <tissue evidence="22">Leaf</tissue>
    </source>
</reference>
<dbReference type="Pfam" id="PF00078">
    <property type="entry name" value="RVT_1"/>
    <property type="match status" value="1"/>
</dbReference>
<gene>
    <name evidence="22" type="ORF">OSB04_009863</name>
</gene>
<evidence type="ECO:0000259" key="21">
    <source>
        <dbReference type="PROSITE" id="PS50994"/>
    </source>
</evidence>
<evidence type="ECO:0000259" key="19">
    <source>
        <dbReference type="PROSITE" id="PS50158"/>
    </source>
</evidence>
<feature type="region of interest" description="Disordered" evidence="17">
    <location>
        <begin position="330"/>
        <end position="383"/>
    </location>
</feature>
<dbReference type="InterPro" id="IPR041373">
    <property type="entry name" value="RT_RNaseH"/>
</dbReference>
<evidence type="ECO:0000256" key="16">
    <source>
        <dbReference type="PROSITE-ProRule" id="PRU00047"/>
    </source>
</evidence>
<keyword evidence="3" id="KW-0808">Transferase</keyword>
<dbReference type="Gene3D" id="3.10.20.370">
    <property type="match status" value="1"/>
</dbReference>
<dbReference type="InterPro" id="IPR000477">
    <property type="entry name" value="RT_dom"/>
</dbReference>
<dbReference type="GO" id="GO:0003964">
    <property type="term" value="F:RNA-directed DNA polymerase activity"/>
    <property type="evidence" value="ECO:0007669"/>
    <property type="project" value="UniProtKB-KW"/>
</dbReference>
<dbReference type="Gene3D" id="1.10.340.70">
    <property type="match status" value="1"/>
</dbReference>
<evidence type="ECO:0000256" key="9">
    <source>
        <dbReference type="ARBA" id="ARBA00022801"/>
    </source>
</evidence>
<dbReference type="GO" id="GO:0006310">
    <property type="term" value="P:DNA recombination"/>
    <property type="evidence" value="ECO:0007669"/>
    <property type="project" value="UniProtKB-KW"/>
</dbReference>
<feature type="compositionally biased region" description="Low complexity" evidence="17">
    <location>
        <begin position="339"/>
        <end position="358"/>
    </location>
</feature>
<dbReference type="InterPro" id="IPR036397">
    <property type="entry name" value="RNaseH_sf"/>
</dbReference>
<dbReference type="PROSITE" id="PS50013">
    <property type="entry name" value="CHROMO_2"/>
    <property type="match status" value="1"/>
</dbReference>
<dbReference type="CDD" id="cd00024">
    <property type="entry name" value="CD_CSD"/>
    <property type="match status" value="1"/>
</dbReference>
<feature type="compositionally biased region" description="Gly residues" evidence="17">
    <location>
        <begin position="124"/>
        <end position="140"/>
    </location>
</feature>
<dbReference type="Gene3D" id="3.30.70.270">
    <property type="match status" value="2"/>
</dbReference>
<keyword evidence="5" id="KW-0540">Nuclease</keyword>
<keyword evidence="6" id="KW-0479">Metal-binding</keyword>
<keyword evidence="2" id="KW-0645">Protease</keyword>
<keyword evidence="23" id="KW-1185">Reference proteome</keyword>
<feature type="compositionally biased region" description="Polar residues" evidence="17">
    <location>
        <begin position="359"/>
        <end position="383"/>
    </location>
</feature>
<dbReference type="InterPro" id="IPR021109">
    <property type="entry name" value="Peptidase_aspartic_dom_sf"/>
</dbReference>
<evidence type="ECO:0000256" key="11">
    <source>
        <dbReference type="ARBA" id="ARBA00022908"/>
    </source>
</evidence>
<evidence type="ECO:0000259" key="20">
    <source>
        <dbReference type="PROSITE" id="PS50878"/>
    </source>
</evidence>
<feature type="region of interest" description="Disordered" evidence="17">
    <location>
        <begin position="111"/>
        <end position="140"/>
    </location>
</feature>
<keyword evidence="13" id="KW-0239">DNA-directed DNA polymerase</keyword>
<dbReference type="InterPro" id="IPR056924">
    <property type="entry name" value="SH3_Tf2-1"/>
</dbReference>
<evidence type="ECO:0000256" key="4">
    <source>
        <dbReference type="ARBA" id="ARBA00022695"/>
    </source>
</evidence>
<dbReference type="GO" id="GO:0003677">
    <property type="term" value="F:DNA binding"/>
    <property type="evidence" value="ECO:0007669"/>
    <property type="project" value="UniProtKB-KW"/>
</dbReference>
<keyword evidence="8" id="KW-0255">Endonuclease</keyword>
<feature type="compositionally biased region" description="Low complexity" evidence="17">
    <location>
        <begin position="111"/>
        <end position="123"/>
    </location>
</feature>
<evidence type="ECO:0000256" key="2">
    <source>
        <dbReference type="ARBA" id="ARBA00022670"/>
    </source>
</evidence>
<dbReference type="SUPFAM" id="SSF53098">
    <property type="entry name" value="Ribonuclease H-like"/>
    <property type="match status" value="1"/>
</dbReference>
<protein>
    <recommendedName>
        <fullName evidence="1">RNA-directed DNA polymerase</fullName>
        <ecNumber evidence="1">2.7.7.49</ecNumber>
    </recommendedName>
</protein>
<keyword evidence="16" id="KW-0863">Zinc-finger</keyword>
<dbReference type="GO" id="GO:0003887">
    <property type="term" value="F:DNA-directed DNA polymerase activity"/>
    <property type="evidence" value="ECO:0007669"/>
    <property type="project" value="UniProtKB-KW"/>
</dbReference>
<keyword evidence="12" id="KW-0695">RNA-directed DNA polymerase</keyword>
<dbReference type="GO" id="GO:0006508">
    <property type="term" value="P:proteolysis"/>
    <property type="evidence" value="ECO:0007669"/>
    <property type="project" value="UniProtKB-KW"/>
</dbReference>
<evidence type="ECO:0000256" key="15">
    <source>
        <dbReference type="ARBA" id="ARBA00023172"/>
    </source>
</evidence>
<dbReference type="PANTHER" id="PTHR37984:SF5">
    <property type="entry name" value="PROTEIN NYNRIN-LIKE"/>
    <property type="match status" value="1"/>
</dbReference>
<evidence type="ECO:0000259" key="18">
    <source>
        <dbReference type="PROSITE" id="PS50013"/>
    </source>
</evidence>
<dbReference type="Gene3D" id="2.40.70.10">
    <property type="entry name" value="Acid Proteases"/>
    <property type="match status" value="1"/>
</dbReference>
<evidence type="ECO:0000313" key="23">
    <source>
        <dbReference type="Proteomes" id="UP001172457"/>
    </source>
</evidence>
<feature type="domain" description="Reverse transcriptase" evidence="20">
    <location>
        <begin position="671"/>
        <end position="850"/>
    </location>
</feature>
<keyword evidence="4" id="KW-0548">Nucleotidyltransferase</keyword>
<evidence type="ECO:0000256" key="1">
    <source>
        <dbReference type="ARBA" id="ARBA00012493"/>
    </source>
</evidence>
<dbReference type="GO" id="GO:0004519">
    <property type="term" value="F:endonuclease activity"/>
    <property type="evidence" value="ECO:0007669"/>
    <property type="project" value="UniProtKB-KW"/>
</dbReference>
<dbReference type="Pfam" id="PF24626">
    <property type="entry name" value="SH3_Tf2-1"/>
    <property type="match status" value="1"/>
</dbReference>
<evidence type="ECO:0000256" key="12">
    <source>
        <dbReference type="ARBA" id="ARBA00022918"/>
    </source>
</evidence>
<evidence type="ECO:0000256" key="10">
    <source>
        <dbReference type="ARBA" id="ARBA00022842"/>
    </source>
</evidence>
<dbReference type="PANTHER" id="PTHR37984">
    <property type="entry name" value="PROTEIN CBG26694"/>
    <property type="match status" value="1"/>
</dbReference>
<dbReference type="Gene3D" id="3.10.10.10">
    <property type="entry name" value="HIV Type 1 Reverse Transcriptase, subunit A, domain 1"/>
    <property type="match status" value="1"/>
</dbReference>
<evidence type="ECO:0000256" key="14">
    <source>
        <dbReference type="ARBA" id="ARBA00023125"/>
    </source>
</evidence>
<comment type="caution">
    <text evidence="22">The sequence shown here is derived from an EMBL/GenBank/DDBJ whole genome shotgun (WGS) entry which is preliminary data.</text>
</comment>
<organism evidence="22 23">
    <name type="scientific">Centaurea solstitialis</name>
    <name type="common">yellow star-thistle</name>
    <dbReference type="NCBI Taxonomy" id="347529"/>
    <lineage>
        <taxon>Eukaryota</taxon>
        <taxon>Viridiplantae</taxon>
        <taxon>Streptophyta</taxon>
        <taxon>Embryophyta</taxon>
        <taxon>Tracheophyta</taxon>
        <taxon>Spermatophyta</taxon>
        <taxon>Magnoliopsida</taxon>
        <taxon>eudicotyledons</taxon>
        <taxon>Gunneridae</taxon>
        <taxon>Pentapetalae</taxon>
        <taxon>asterids</taxon>
        <taxon>campanulids</taxon>
        <taxon>Asterales</taxon>
        <taxon>Asteraceae</taxon>
        <taxon>Carduoideae</taxon>
        <taxon>Cardueae</taxon>
        <taxon>Centaureinae</taxon>
        <taxon>Centaurea</taxon>
    </lineage>
</organism>
<dbReference type="InterPro" id="IPR016197">
    <property type="entry name" value="Chromo-like_dom_sf"/>
</dbReference>
<dbReference type="CDD" id="cd01647">
    <property type="entry name" value="RT_LTR"/>
    <property type="match status" value="1"/>
</dbReference>
<evidence type="ECO:0000313" key="22">
    <source>
        <dbReference type="EMBL" id="KAJ9555249.1"/>
    </source>
</evidence>
<dbReference type="SUPFAM" id="SSF50630">
    <property type="entry name" value="Acid proteases"/>
    <property type="match status" value="1"/>
</dbReference>
<keyword evidence="11" id="KW-0229">DNA integration</keyword>
<dbReference type="CDD" id="cd00303">
    <property type="entry name" value="retropepsin_like"/>
    <property type="match status" value="1"/>
</dbReference>
<keyword evidence="15" id="KW-0233">DNA recombination</keyword>
<dbReference type="InterPro" id="IPR000953">
    <property type="entry name" value="Chromo/chromo_shadow_dom"/>
</dbReference>
<dbReference type="SUPFAM" id="SSF56672">
    <property type="entry name" value="DNA/RNA polymerases"/>
    <property type="match status" value="1"/>
</dbReference>
<keyword evidence="10" id="KW-0460">Magnesium</keyword>
<dbReference type="Gene3D" id="4.10.60.10">
    <property type="entry name" value="Zinc finger, CCHC-type"/>
    <property type="match status" value="1"/>
</dbReference>
<evidence type="ECO:0000256" key="3">
    <source>
        <dbReference type="ARBA" id="ARBA00022679"/>
    </source>
</evidence>
<dbReference type="FunFam" id="3.10.10.10:FF:000007">
    <property type="entry name" value="Retrovirus-related Pol polyprotein from transposon 17.6-like Protein"/>
    <property type="match status" value="1"/>
</dbReference>
<dbReference type="InterPro" id="IPR041588">
    <property type="entry name" value="Integrase_H2C2"/>
</dbReference>
<dbReference type="GO" id="GO:0004190">
    <property type="term" value="F:aspartic-type endopeptidase activity"/>
    <property type="evidence" value="ECO:0007669"/>
    <property type="project" value="UniProtKB-KW"/>
</dbReference>
<feature type="region of interest" description="Disordered" evidence="17">
    <location>
        <begin position="57"/>
        <end position="82"/>
    </location>
</feature>
<proteinExistence type="predicted"/>
<dbReference type="InterPro" id="IPR050951">
    <property type="entry name" value="Retrovirus_Pol_polyprotein"/>
</dbReference>
<evidence type="ECO:0000256" key="13">
    <source>
        <dbReference type="ARBA" id="ARBA00022932"/>
    </source>
</evidence>
<evidence type="ECO:0000256" key="8">
    <source>
        <dbReference type="ARBA" id="ARBA00022759"/>
    </source>
</evidence>
<keyword evidence="14" id="KW-0238">DNA-binding</keyword>
<evidence type="ECO:0000256" key="5">
    <source>
        <dbReference type="ARBA" id="ARBA00022722"/>
    </source>
</evidence>
<dbReference type="InterPro" id="IPR001878">
    <property type="entry name" value="Znf_CCHC"/>
</dbReference>
<dbReference type="EMBL" id="JARYMX010000003">
    <property type="protein sequence ID" value="KAJ9555249.1"/>
    <property type="molecule type" value="Genomic_DNA"/>
</dbReference>
<evidence type="ECO:0000256" key="7">
    <source>
        <dbReference type="ARBA" id="ARBA00022750"/>
    </source>
</evidence>
<dbReference type="EC" id="2.7.7.49" evidence="1"/>
<sequence length="1578" mass="179312">MDLVTVNFSDKRCFNCRKKRPSDSTSLSSLLLRFGACWTVVRHVQVIKGAARTCDESIRMPPRRSRRKQNQQNHDSDAAETEVDPVITAAVNQALTNLLPNIIAQAVEAAQQHNNGDGQHNQGGQSGGNLNGTGGTSGATPGGAIHVWLERFQKQKPQSFSSAPTPVDAENWISHIQKIFEVLGCPEEHKTKLAAYKLEGDAQRWWYAIKQAKGNAYVDSLSWMGFREAFYQQYFSAAEKNSFVREFAMIRQKDDESVSEYLARFLRLAGFAGSLAGSASEQAEKFKWTIHPRYRSKLINEKFTDVAEAADAAKNIEMERQDFLMFNSDGSRKRNREAGQQSQQHGSSRGNQRGQSSNKRQGQWHGQNQGQKHQTRSGNQGNRGSFPPCKSCGKHHSGICYRTSGACFLCGEVGHMAKDCKNPRDTSKGNDSKPTGGRVFALSASQAANSGMISGILSIGTRDVYVLFDTGAIYSVVSSIVARHLHVPCSLLESPLVIRTLLGGSEVVSREYRGCPIKIGNQIREADLLPISMFDFDVILGIDWLRKHRAFIDCEAQQVIFGDKNKPDFVFQGSQPKREAKIISVLKAQKLFSHGCEGYLAYIGGRAFPESQPVVREFLDVFPDELPGVPPIREVEFTIDLIPGSEPISKAPYRMAPVELLELKEQLQELLDRGFIRPSVSPWGAPVLFVKKKDGSMRLCIDYRELNRVTIRNRYPLPRIDDLFDQLQGAKYFSKIDLRSGYHQLRVKEQDVSKTAFRTRYGHYEFLVMPFGLTNAPAVFMDLMNRVFSAYLDKFVIVFIDDILVFSKSKEEHEDHLRIVLGTLRDKQLYAKFSKCEFWLEQVAFLGHVVSAKGITVDPAKVEAVTNWPRPTTVTEVRSFLGLAGYYRRFVEGFSSIALPLTRLLRKGVKFSWEDDQEKSFEELKKRLVSAPVLTLPSGTGGYQIYSDASKNGLGCVLMQHGKVVAYASRQLKPYEVNYPTHDLELAAVIFALKIWRHYLYGETCDIFTDHKSLKYIFTQKELNMRQRRWLELLKDYDARIQYHPGKANLVADALSRKNSGSLSCLISSQTHVIQDLERLGVEVYANQSVGCLASLMVEPTLVSRIKEAQKQDGELWAILQKIDDGKQVDFRVDSDGIMWFGNRLCVPNDPEIREALLNEAHSSPFSIHPGSTKMYRDLKQNFWWNGMKQDVANFVARCLTCQKVKIEHQRASGFLQPLEIPTWKWEDISMDFVTGLPKTLKKNNAIWVIVDRLTKSAHFLPIQEGCSVDKLSELFQREIIRLHGTPVSIVSDRDPRFTSRFWKGLQKAWGTRLRLSTAFHPQTDGQSERTIQTLEDMLRSCALEWSGSWDEYLCLVEFAYNNSWQASIGMAPFEALYGRRCRAPICWNEVGEAVIEGPELVRVTNEKVAVAKEKLKEAQSRQKSYVDRHRRALEFQVGEHVFLKVSPFRGIRRFGLKGKLSPRYIGPFEVLERVGEVAYRLALPPQLSHVHNVFHVSALRGYHYHPLHVVQYPLDKIQEDLSCIEEPEAILDREERVMRKKSIPFVKVLWKNHSEREATWETEESLRLEYPHLFENL</sequence>
<dbReference type="CDD" id="cd09274">
    <property type="entry name" value="RNase_HI_RT_Ty3"/>
    <property type="match status" value="1"/>
</dbReference>
<dbReference type="FunFam" id="3.10.20.370:FF:000001">
    <property type="entry name" value="Retrovirus-related Pol polyprotein from transposon 17.6-like protein"/>
    <property type="match status" value="1"/>
</dbReference>
<dbReference type="Pfam" id="PF17921">
    <property type="entry name" value="Integrase_H2C2"/>
    <property type="match status" value="1"/>
</dbReference>
<dbReference type="InterPro" id="IPR043502">
    <property type="entry name" value="DNA/RNA_pol_sf"/>
</dbReference>
<dbReference type="FunFam" id="3.30.70.270:FF:000020">
    <property type="entry name" value="Transposon Tf2-6 polyprotein-like Protein"/>
    <property type="match status" value="1"/>
</dbReference>
<dbReference type="Proteomes" id="UP001172457">
    <property type="component" value="Chromosome 3"/>
</dbReference>
<keyword evidence="9" id="KW-0378">Hydrolase</keyword>
<dbReference type="GO" id="GO:0008270">
    <property type="term" value="F:zinc ion binding"/>
    <property type="evidence" value="ECO:0007669"/>
    <property type="project" value="UniProtKB-KW"/>
</dbReference>
<feature type="domain" description="Chromo" evidence="18">
    <location>
        <begin position="1526"/>
        <end position="1578"/>
    </location>
</feature>
<dbReference type="Pfam" id="PF08284">
    <property type="entry name" value="RVP_2"/>
    <property type="match status" value="1"/>
</dbReference>
<dbReference type="Pfam" id="PF17917">
    <property type="entry name" value="RT_RNaseH"/>
    <property type="match status" value="1"/>
</dbReference>
<evidence type="ECO:0000256" key="17">
    <source>
        <dbReference type="SAM" id="MobiDB-lite"/>
    </source>
</evidence>
<keyword evidence="16" id="KW-0862">Zinc</keyword>
<dbReference type="Gene3D" id="3.30.420.10">
    <property type="entry name" value="Ribonuclease H-like superfamily/Ribonuclease H"/>
    <property type="match status" value="1"/>
</dbReference>
<feature type="domain" description="CCHC-type" evidence="19">
    <location>
        <begin position="407"/>
        <end position="422"/>
    </location>
</feature>
<accession>A0AA38T840</accession>
<name>A0AA38T840_9ASTR</name>
<dbReference type="InterPro" id="IPR005162">
    <property type="entry name" value="Retrotrans_gag_dom"/>
</dbReference>
<keyword evidence="7" id="KW-0064">Aspartyl protease</keyword>
<dbReference type="PROSITE" id="PS50878">
    <property type="entry name" value="RT_POL"/>
    <property type="match status" value="1"/>
</dbReference>
<feature type="domain" description="Integrase catalytic" evidence="21">
    <location>
        <begin position="1218"/>
        <end position="1381"/>
    </location>
</feature>
<dbReference type="InterPro" id="IPR043128">
    <property type="entry name" value="Rev_trsase/Diguanyl_cyclase"/>
</dbReference>
<dbReference type="GO" id="GO:0015074">
    <property type="term" value="P:DNA integration"/>
    <property type="evidence" value="ECO:0007669"/>
    <property type="project" value="UniProtKB-KW"/>
</dbReference>
<dbReference type="Pfam" id="PF00098">
    <property type="entry name" value="zf-CCHC"/>
    <property type="match status" value="1"/>
</dbReference>
<dbReference type="PROSITE" id="PS50994">
    <property type="entry name" value="INTEGRASE"/>
    <property type="match status" value="1"/>
</dbReference>
<dbReference type="InterPro" id="IPR012337">
    <property type="entry name" value="RNaseH-like_sf"/>
</dbReference>
<dbReference type="Pfam" id="PF03732">
    <property type="entry name" value="Retrotrans_gag"/>
    <property type="match status" value="1"/>
</dbReference>
<dbReference type="SMART" id="SM00343">
    <property type="entry name" value="ZnF_C2HC"/>
    <property type="match status" value="1"/>
</dbReference>
<dbReference type="PROSITE" id="PS50158">
    <property type="entry name" value="ZF_CCHC"/>
    <property type="match status" value="1"/>
</dbReference>
<dbReference type="InterPro" id="IPR001584">
    <property type="entry name" value="Integrase_cat-core"/>
</dbReference>
<evidence type="ECO:0000256" key="6">
    <source>
        <dbReference type="ARBA" id="ARBA00022723"/>
    </source>
</evidence>